<name>A0A0P1F1U2_9RHOB</name>
<organism evidence="2 3">
    <name type="scientific">Thalassobacter stenotrophicus</name>
    <dbReference type="NCBI Taxonomy" id="266809"/>
    <lineage>
        <taxon>Bacteria</taxon>
        <taxon>Pseudomonadati</taxon>
        <taxon>Pseudomonadota</taxon>
        <taxon>Alphaproteobacteria</taxon>
        <taxon>Rhodobacterales</taxon>
        <taxon>Roseobacteraceae</taxon>
        <taxon>Thalassobacter</taxon>
    </lineage>
</organism>
<dbReference type="AlphaFoldDB" id="A0A0P1F1U2"/>
<gene>
    <name evidence="2" type="ORF">THS5294_02829</name>
</gene>
<evidence type="ECO:0000313" key="3">
    <source>
        <dbReference type="Proteomes" id="UP000051298"/>
    </source>
</evidence>
<reference evidence="2 3" key="1">
    <citation type="submission" date="2015-09" db="EMBL/GenBank/DDBJ databases">
        <authorList>
            <consortium name="Swine Surveillance"/>
        </authorList>
    </citation>
    <scope>NUCLEOTIDE SEQUENCE [LARGE SCALE GENOMIC DNA]</scope>
    <source>
        <strain evidence="2 3">CECT 5294</strain>
    </source>
</reference>
<feature type="chain" id="PRO_5006062181" description="Invasion protein B, involved in pathogenesis" evidence="1">
    <location>
        <begin position="21"/>
        <end position="172"/>
    </location>
</feature>
<dbReference type="RefSeq" id="WP_058124215.1">
    <property type="nucleotide sequence ID" value="NZ_CYRX01000032.1"/>
</dbReference>
<evidence type="ECO:0000256" key="1">
    <source>
        <dbReference type="SAM" id="SignalP"/>
    </source>
</evidence>
<protein>
    <recommendedName>
        <fullName evidence="4">Invasion protein B, involved in pathogenesis</fullName>
    </recommendedName>
</protein>
<evidence type="ECO:0000313" key="2">
    <source>
        <dbReference type="EMBL" id="CUH61518.1"/>
    </source>
</evidence>
<keyword evidence="1" id="KW-0732">Signal</keyword>
<proteinExistence type="predicted"/>
<evidence type="ECO:0008006" key="4">
    <source>
        <dbReference type="Google" id="ProtNLM"/>
    </source>
</evidence>
<feature type="signal peptide" evidence="1">
    <location>
        <begin position="1"/>
        <end position="20"/>
    </location>
</feature>
<sequence length="172" mass="19188">MTRKIICSVLCVAFAQIASAQDTWVLSDDRTLIVENVEASKGWLELTTSQNCEALELRLWTEFPHSSVQGVTSGDAMDLVFLLADKQIASEGRLLELFQSEAANSDLVYIRLGFWEWDVSDYLPRFTEKSEFSLHVSKNGAVTSSTWPVANLGDGIELLKRSCDALHEDTLL</sequence>
<dbReference type="Proteomes" id="UP000051298">
    <property type="component" value="Unassembled WGS sequence"/>
</dbReference>
<accession>A0A0P1F1U2</accession>
<dbReference type="EMBL" id="CYRX01000032">
    <property type="protein sequence ID" value="CUH61518.1"/>
    <property type="molecule type" value="Genomic_DNA"/>
</dbReference>